<dbReference type="InterPro" id="IPR004507">
    <property type="entry name" value="UbiX-like"/>
</dbReference>
<evidence type="ECO:0000313" key="3">
    <source>
        <dbReference type="Proteomes" id="UP000050424"/>
    </source>
</evidence>
<name>A0A0P7AJ80_9HYPO</name>
<keyword evidence="3" id="KW-1185">Reference proteome</keyword>
<evidence type="ECO:0000313" key="2">
    <source>
        <dbReference type="EMBL" id="KPM37541.1"/>
    </source>
</evidence>
<comment type="caution">
    <text evidence="2">The sequence shown here is derived from an EMBL/GenBank/DDBJ whole genome shotgun (WGS) entry which is preliminary data.</text>
</comment>
<dbReference type="AlphaFoldDB" id="A0A0P7AJ80"/>
<gene>
    <name evidence="2" type="ORF">AK830_g9019</name>
</gene>
<dbReference type="STRING" id="78410.A0A0P7AJ80"/>
<dbReference type="PANTHER" id="PTHR43374">
    <property type="entry name" value="FLAVIN PRENYLTRANSFERASE"/>
    <property type="match status" value="1"/>
</dbReference>
<dbReference type="Proteomes" id="UP000050424">
    <property type="component" value="Unassembled WGS sequence"/>
</dbReference>
<evidence type="ECO:0000256" key="1">
    <source>
        <dbReference type="SAM" id="MobiDB-lite"/>
    </source>
</evidence>
<dbReference type="PANTHER" id="PTHR43374:SF1">
    <property type="entry name" value="FLAVIN PRENYLTRANSFERASE PAD1, MITOCHONDRIAL"/>
    <property type="match status" value="1"/>
</dbReference>
<sequence length="499" mass="54658">MRSARDSSGRRVLLRISNHSTDRTVKCRPIQPKFEANPPESATESQPSVLPALQRKESQMQQADSVFNLDRAGEAEVSTTTVAHNAQSQRGRSPGRNSLVVNTPIGSSSTDSHQANSSLLGDNSLLSIAERWSSATPEDPNRTIAFQSGILPLLGDSVREEAPVALVDTRAALYRSLPDDQLIVELFEVYRIRVHPLNGITMAIVWQDSLLSLAFDRSPGSYDMDCKDDLVDMAVAAGSGGLGYRPAMNWLCHIALQYLLRRSTAGSSCDIASLFQDMHLVQEHSAFTLHKNFVIATFCRPFISGSNLPSSASANDADVLGRFQDALRCSAKAYVRLRSIAGYSSRSWAFIHNGLSSVLLLSLMKETRNATDTRKLQTDLIESLSKADTEFNSSAGAALTAHHLSPGHKRALSALQKLKRLADQDRHPEVNCDALTGRPAEINPFPGNATGSALADDCNQLEFWNEENWFQSFNDDVAPLDAFDSFMLDQYPAPTDFSN</sequence>
<protein>
    <recommendedName>
        <fullName evidence="4">Transcription factor domain-containing protein</fullName>
    </recommendedName>
</protein>
<proteinExistence type="predicted"/>
<feature type="compositionally biased region" description="Polar residues" evidence="1">
    <location>
        <begin position="77"/>
        <end position="115"/>
    </location>
</feature>
<reference evidence="2 3" key="1">
    <citation type="submission" date="2015-09" db="EMBL/GenBank/DDBJ databases">
        <title>Draft genome of a European isolate of the apple canker pathogen Neonectria ditissima.</title>
        <authorList>
            <person name="Gomez-Cortecero A."/>
            <person name="Harrison R.J."/>
            <person name="Armitage A.D."/>
        </authorList>
    </citation>
    <scope>NUCLEOTIDE SEQUENCE [LARGE SCALE GENOMIC DNA]</scope>
    <source>
        <strain evidence="2 3">R09/05</strain>
    </source>
</reference>
<dbReference type="OrthoDB" id="1747771at2759"/>
<feature type="region of interest" description="Disordered" evidence="1">
    <location>
        <begin position="1"/>
        <end position="62"/>
    </location>
</feature>
<dbReference type="GO" id="GO:0016831">
    <property type="term" value="F:carboxy-lyase activity"/>
    <property type="evidence" value="ECO:0007669"/>
    <property type="project" value="TreeGrafter"/>
</dbReference>
<organism evidence="2 3">
    <name type="scientific">Neonectria ditissima</name>
    <dbReference type="NCBI Taxonomy" id="78410"/>
    <lineage>
        <taxon>Eukaryota</taxon>
        <taxon>Fungi</taxon>
        <taxon>Dikarya</taxon>
        <taxon>Ascomycota</taxon>
        <taxon>Pezizomycotina</taxon>
        <taxon>Sordariomycetes</taxon>
        <taxon>Hypocreomycetidae</taxon>
        <taxon>Hypocreales</taxon>
        <taxon>Nectriaceae</taxon>
        <taxon>Neonectria</taxon>
    </lineage>
</organism>
<evidence type="ECO:0008006" key="4">
    <source>
        <dbReference type="Google" id="ProtNLM"/>
    </source>
</evidence>
<feature type="region of interest" description="Disordered" evidence="1">
    <location>
        <begin position="77"/>
        <end position="117"/>
    </location>
</feature>
<dbReference type="EMBL" id="LKCW01000162">
    <property type="protein sequence ID" value="KPM37541.1"/>
    <property type="molecule type" value="Genomic_DNA"/>
</dbReference>
<accession>A0A0P7AJ80</accession>